<evidence type="ECO:0000313" key="8">
    <source>
        <dbReference type="Proteomes" id="UP000248198"/>
    </source>
</evidence>
<dbReference type="RefSeq" id="WP_110833583.1">
    <property type="nucleotide sequence ID" value="NZ_QKLU01000006.1"/>
</dbReference>
<dbReference type="InterPro" id="IPR007627">
    <property type="entry name" value="RNA_pol_sigma70_r2"/>
</dbReference>
<dbReference type="Gene3D" id="1.10.10.10">
    <property type="entry name" value="Winged helix-like DNA-binding domain superfamily/Winged helix DNA-binding domain"/>
    <property type="match status" value="1"/>
</dbReference>
<dbReference type="GO" id="GO:0006352">
    <property type="term" value="P:DNA-templated transcription initiation"/>
    <property type="evidence" value="ECO:0007669"/>
    <property type="project" value="InterPro"/>
</dbReference>
<keyword evidence="2" id="KW-0805">Transcription regulation</keyword>
<accession>A0A318UD90</accession>
<dbReference type="PANTHER" id="PTHR43133:SF46">
    <property type="entry name" value="RNA POLYMERASE SIGMA-70 FACTOR ECF SUBFAMILY"/>
    <property type="match status" value="1"/>
</dbReference>
<dbReference type="InterPro" id="IPR014284">
    <property type="entry name" value="RNA_pol_sigma-70_dom"/>
</dbReference>
<evidence type="ECO:0000256" key="2">
    <source>
        <dbReference type="ARBA" id="ARBA00023015"/>
    </source>
</evidence>
<dbReference type="SUPFAM" id="SSF88659">
    <property type="entry name" value="Sigma3 and sigma4 domains of RNA polymerase sigma factors"/>
    <property type="match status" value="1"/>
</dbReference>
<dbReference type="Pfam" id="PF08281">
    <property type="entry name" value="Sigma70_r4_2"/>
    <property type="match status" value="1"/>
</dbReference>
<evidence type="ECO:0000313" key="7">
    <source>
        <dbReference type="EMBL" id="PYF72619.1"/>
    </source>
</evidence>
<dbReference type="InterPro" id="IPR039425">
    <property type="entry name" value="RNA_pol_sigma-70-like"/>
</dbReference>
<sequence>MDTGNLHNPEHELLSRLREGDAASFKEIYERYRQRVYLYALKISKSDDVADEIAQEVFIRLWEKRMQINTEMSFEGYIKKITLHHVLNHLKKVARERTLQEQVFVYIDQIRNSTEEGIYEKELVRVYHEAVEQLPPQKKLIYKMSRNEELTHDEIAEKLNISKNTVKNHMVEATKFIRSSVNKHGSIICFLMAATNYFHRN</sequence>
<reference evidence="7 8" key="1">
    <citation type="submission" date="2018-06" db="EMBL/GenBank/DDBJ databases">
        <title>Genomic Encyclopedia of Archaeal and Bacterial Type Strains, Phase II (KMG-II): from individual species to whole genera.</title>
        <authorList>
            <person name="Goeker M."/>
        </authorList>
    </citation>
    <scope>NUCLEOTIDE SEQUENCE [LARGE SCALE GENOMIC DNA]</scope>
    <source>
        <strain evidence="7 8">DSM 27372</strain>
    </source>
</reference>
<dbReference type="Pfam" id="PF04542">
    <property type="entry name" value="Sigma70_r2"/>
    <property type="match status" value="1"/>
</dbReference>
<dbReference type="InterPro" id="IPR014327">
    <property type="entry name" value="RNA_pol_sigma70_bacteroid"/>
</dbReference>
<evidence type="ECO:0000259" key="5">
    <source>
        <dbReference type="Pfam" id="PF04542"/>
    </source>
</evidence>
<dbReference type="SUPFAM" id="SSF88946">
    <property type="entry name" value="Sigma2 domain of RNA polymerase sigma factors"/>
    <property type="match status" value="1"/>
</dbReference>
<comment type="similarity">
    <text evidence="1">Belongs to the sigma-70 factor family. ECF subfamily.</text>
</comment>
<dbReference type="InterPro" id="IPR036388">
    <property type="entry name" value="WH-like_DNA-bd_sf"/>
</dbReference>
<dbReference type="Gene3D" id="1.10.1740.10">
    <property type="match status" value="1"/>
</dbReference>
<dbReference type="GO" id="GO:0003677">
    <property type="term" value="F:DNA binding"/>
    <property type="evidence" value="ECO:0007669"/>
    <property type="project" value="InterPro"/>
</dbReference>
<keyword evidence="4" id="KW-0804">Transcription</keyword>
<dbReference type="NCBIfam" id="TIGR02985">
    <property type="entry name" value="Sig70_bacteroi1"/>
    <property type="match status" value="1"/>
</dbReference>
<feature type="domain" description="RNA polymerase sigma factor 70 region 4 type 2" evidence="6">
    <location>
        <begin position="127"/>
        <end position="173"/>
    </location>
</feature>
<dbReference type="PANTHER" id="PTHR43133">
    <property type="entry name" value="RNA POLYMERASE ECF-TYPE SIGMA FACTO"/>
    <property type="match status" value="1"/>
</dbReference>
<evidence type="ECO:0000259" key="6">
    <source>
        <dbReference type="Pfam" id="PF08281"/>
    </source>
</evidence>
<keyword evidence="3" id="KW-0731">Sigma factor</keyword>
<dbReference type="InterPro" id="IPR013325">
    <property type="entry name" value="RNA_pol_sigma_r2"/>
</dbReference>
<dbReference type="NCBIfam" id="TIGR02937">
    <property type="entry name" value="sigma70-ECF"/>
    <property type="match status" value="1"/>
</dbReference>
<protein>
    <submittedName>
        <fullName evidence="7">RNA polymerase sigma-70 factor (ECF subfamily)</fullName>
    </submittedName>
</protein>
<dbReference type="InterPro" id="IPR013249">
    <property type="entry name" value="RNA_pol_sigma70_r4_t2"/>
</dbReference>
<dbReference type="Proteomes" id="UP000248198">
    <property type="component" value="Unassembled WGS sequence"/>
</dbReference>
<evidence type="ECO:0000256" key="3">
    <source>
        <dbReference type="ARBA" id="ARBA00023082"/>
    </source>
</evidence>
<keyword evidence="8" id="KW-1185">Reference proteome</keyword>
<evidence type="ECO:0000256" key="4">
    <source>
        <dbReference type="ARBA" id="ARBA00023163"/>
    </source>
</evidence>
<feature type="domain" description="RNA polymerase sigma-70 region 2" evidence="5">
    <location>
        <begin position="28"/>
        <end position="95"/>
    </location>
</feature>
<dbReference type="GO" id="GO:0016987">
    <property type="term" value="F:sigma factor activity"/>
    <property type="evidence" value="ECO:0007669"/>
    <property type="project" value="UniProtKB-KW"/>
</dbReference>
<gene>
    <name evidence="7" type="ORF">B0O44_106274</name>
</gene>
<comment type="caution">
    <text evidence="7">The sequence shown here is derived from an EMBL/GenBank/DDBJ whole genome shotgun (WGS) entry which is preliminary data.</text>
</comment>
<name>A0A318UD90_9SPHI</name>
<dbReference type="EMBL" id="QKLU01000006">
    <property type="protein sequence ID" value="PYF72619.1"/>
    <property type="molecule type" value="Genomic_DNA"/>
</dbReference>
<dbReference type="InterPro" id="IPR013324">
    <property type="entry name" value="RNA_pol_sigma_r3/r4-like"/>
</dbReference>
<organism evidence="7 8">
    <name type="scientific">Pedobacter nutrimenti</name>
    <dbReference type="NCBI Taxonomy" id="1241337"/>
    <lineage>
        <taxon>Bacteria</taxon>
        <taxon>Pseudomonadati</taxon>
        <taxon>Bacteroidota</taxon>
        <taxon>Sphingobacteriia</taxon>
        <taxon>Sphingobacteriales</taxon>
        <taxon>Sphingobacteriaceae</taxon>
        <taxon>Pedobacter</taxon>
    </lineage>
</organism>
<evidence type="ECO:0000256" key="1">
    <source>
        <dbReference type="ARBA" id="ARBA00010641"/>
    </source>
</evidence>
<dbReference type="AlphaFoldDB" id="A0A318UD90"/>
<proteinExistence type="inferred from homology"/>
<dbReference type="OrthoDB" id="659577at2"/>